<evidence type="ECO:0000313" key="1">
    <source>
        <dbReference type="EMBL" id="CAI9114958.1"/>
    </source>
</evidence>
<sequence>MNITPFGSWMISEQFPVAIVYQNNQYYLLDVKGRLGIYSPEQRVKFDFSSWTVGFLDLDQKLVNLSFLAAGGEEDGPEIYAVILSHNGTKVWVYGFNPAENIWVRVENLSGIMVFDSDTAYFWTRATVPLMGNKIYFPEFHGKDGVFYSLTTKKYHSYDGRFSGEGLHGCKDYLASSSIWIKPSMVLLD</sequence>
<protein>
    <submittedName>
        <fullName evidence="1">OLC1v1015785C1</fullName>
    </submittedName>
</protein>
<gene>
    <name evidence="1" type="ORF">OLC1_LOCUS21574</name>
</gene>
<accession>A0AAV1E6Y7</accession>
<organism evidence="1 2">
    <name type="scientific">Oldenlandia corymbosa var. corymbosa</name>
    <dbReference type="NCBI Taxonomy" id="529605"/>
    <lineage>
        <taxon>Eukaryota</taxon>
        <taxon>Viridiplantae</taxon>
        <taxon>Streptophyta</taxon>
        <taxon>Embryophyta</taxon>
        <taxon>Tracheophyta</taxon>
        <taxon>Spermatophyta</taxon>
        <taxon>Magnoliopsida</taxon>
        <taxon>eudicotyledons</taxon>
        <taxon>Gunneridae</taxon>
        <taxon>Pentapetalae</taxon>
        <taxon>asterids</taxon>
        <taxon>lamiids</taxon>
        <taxon>Gentianales</taxon>
        <taxon>Rubiaceae</taxon>
        <taxon>Rubioideae</taxon>
        <taxon>Spermacoceae</taxon>
        <taxon>Hedyotis-Oldenlandia complex</taxon>
        <taxon>Oldenlandia</taxon>
    </lineage>
</organism>
<dbReference type="PANTHER" id="PTHR33127:SF5">
    <property type="entry name" value="TRANSMEMBRANE PROTEIN"/>
    <property type="match status" value="1"/>
</dbReference>
<dbReference type="PANTHER" id="PTHR33127">
    <property type="entry name" value="TRANSMEMBRANE PROTEIN"/>
    <property type="match status" value="1"/>
</dbReference>
<keyword evidence="2" id="KW-1185">Reference proteome</keyword>
<reference evidence="1" key="1">
    <citation type="submission" date="2023-03" db="EMBL/GenBank/DDBJ databases">
        <authorList>
            <person name="Julca I."/>
        </authorList>
    </citation>
    <scope>NUCLEOTIDE SEQUENCE</scope>
</reference>
<proteinExistence type="predicted"/>
<dbReference type="AlphaFoldDB" id="A0AAV1E6Y7"/>
<dbReference type="EMBL" id="OX459125">
    <property type="protein sequence ID" value="CAI9114958.1"/>
    <property type="molecule type" value="Genomic_DNA"/>
</dbReference>
<dbReference type="Proteomes" id="UP001161247">
    <property type="component" value="Chromosome 8"/>
</dbReference>
<name>A0AAV1E6Y7_OLDCO</name>
<evidence type="ECO:0000313" key="2">
    <source>
        <dbReference type="Proteomes" id="UP001161247"/>
    </source>
</evidence>